<dbReference type="PANTHER" id="PTHR12588:SF0">
    <property type="entry name" value="INOSITOL OXYGENASE"/>
    <property type="match status" value="1"/>
</dbReference>
<proteinExistence type="inferred from homology"/>
<dbReference type="SUPFAM" id="SSF109604">
    <property type="entry name" value="HD-domain/PDEase-like"/>
    <property type="match status" value="1"/>
</dbReference>
<evidence type="ECO:0000256" key="2">
    <source>
        <dbReference type="ARBA" id="ARBA00005167"/>
    </source>
</evidence>
<evidence type="ECO:0000256" key="10">
    <source>
        <dbReference type="ARBA" id="ARBA00029668"/>
    </source>
</evidence>
<dbReference type="EC" id="1.13.99.1" evidence="4"/>
<dbReference type="GO" id="GO:0005506">
    <property type="term" value="F:iron ion binding"/>
    <property type="evidence" value="ECO:0007669"/>
    <property type="project" value="InterPro"/>
</dbReference>
<evidence type="ECO:0000256" key="13">
    <source>
        <dbReference type="PIRSR" id="PIRSR607828-2"/>
    </source>
</evidence>
<sequence>MTVLAQQEVTSEVEHSGLALKRKVRKGLAGDPDTDSTTDGEESPAHKVLKSENMFGDSFRNYETSVRQAEVSKTYNEMHTKQTLDFVRMQQANWLKFDKGEFTIMEVIEMLDDLIDDSDPDVDLPNSIHDFQTAERIREQWPGEEYDWFHLVGLLHDLGKVMALPKMAGDSILEQWAVVGDTFVVGCAPEEDAIVFPECFKQNPDYTHPVYGTKNGIYEPGCGISNLTLSWGHDEYMYQMLKASGCTIPEFGFNMIRLHSFYPWHDKRAYTQFEAPEDAETMKWVNEFNKFDLYSKGDAIPDVGSLKPYYASLIKKYNLDGKRQLATFSYFPCTNTLGDQCPQFLFEDLSQVPRFWSKGALSFFRLGQFASVAGRRKGSCRWKLGDRTSGVSMSIQLIRCPFAPNWAFRVCFNAMLAAVTKLFFLMGLALDRKDTVCLMLLDSALLQTRCQDERQCQWSPADPSTLADAVSGVVAWAAADLQVPGGPEVKEPGSVFLADDSVEHSILVERMLQPIFLQVPRNSHAERRALVAVLRWALAACAQGGAEKTPLEGIIGWTRLYASHYLCISCLAVVAQFARLLPRVTLE</sequence>
<evidence type="ECO:0000313" key="16">
    <source>
        <dbReference type="Proteomes" id="UP000654075"/>
    </source>
</evidence>
<feature type="binding site" evidence="13">
    <location>
        <position position="129"/>
    </location>
    <ligand>
        <name>Fe cation</name>
        <dbReference type="ChEBI" id="CHEBI:24875"/>
        <label>1</label>
    </ligand>
</feature>
<organism evidence="15 16">
    <name type="scientific">Polarella glacialis</name>
    <name type="common">Dinoflagellate</name>
    <dbReference type="NCBI Taxonomy" id="89957"/>
    <lineage>
        <taxon>Eukaryota</taxon>
        <taxon>Sar</taxon>
        <taxon>Alveolata</taxon>
        <taxon>Dinophyceae</taxon>
        <taxon>Suessiales</taxon>
        <taxon>Suessiaceae</taxon>
        <taxon>Polarella</taxon>
    </lineage>
</organism>
<dbReference type="EMBL" id="CAJNNV010005407">
    <property type="protein sequence ID" value="CAE8592041.1"/>
    <property type="molecule type" value="Genomic_DNA"/>
</dbReference>
<evidence type="ECO:0000256" key="6">
    <source>
        <dbReference type="ARBA" id="ARBA00022490"/>
    </source>
</evidence>
<comment type="catalytic activity">
    <reaction evidence="11">
        <text>myo-inositol + O2 = D-glucuronate + H2O + H(+)</text>
        <dbReference type="Rhea" id="RHEA:23696"/>
        <dbReference type="ChEBI" id="CHEBI:15377"/>
        <dbReference type="ChEBI" id="CHEBI:15378"/>
        <dbReference type="ChEBI" id="CHEBI:15379"/>
        <dbReference type="ChEBI" id="CHEBI:17268"/>
        <dbReference type="ChEBI" id="CHEBI:58720"/>
        <dbReference type="EC" id="1.13.99.1"/>
    </reaction>
</comment>
<evidence type="ECO:0000256" key="11">
    <source>
        <dbReference type="ARBA" id="ARBA00048271"/>
    </source>
</evidence>
<feature type="binding site" evidence="12">
    <location>
        <begin position="116"/>
        <end position="118"/>
    </location>
    <ligand>
        <name>substrate</name>
    </ligand>
</feature>
<evidence type="ECO:0000256" key="7">
    <source>
        <dbReference type="ARBA" id="ARBA00022723"/>
    </source>
</evidence>
<dbReference type="Pfam" id="PF05153">
    <property type="entry name" value="MIOX"/>
    <property type="match status" value="1"/>
</dbReference>
<feature type="binding site" evidence="12">
    <location>
        <position position="60"/>
    </location>
    <ligand>
        <name>substrate</name>
    </ligand>
</feature>
<feature type="binding site" evidence="12">
    <location>
        <position position="160"/>
    </location>
    <ligand>
        <name>substrate</name>
    </ligand>
</feature>
<keyword evidence="16" id="KW-1185">Reference proteome</keyword>
<dbReference type="GO" id="GO:0005737">
    <property type="term" value="C:cytoplasm"/>
    <property type="evidence" value="ECO:0007669"/>
    <property type="project" value="UniProtKB-SubCell"/>
</dbReference>
<protein>
    <recommendedName>
        <fullName evidence="5">Inositol oxygenase</fullName>
        <ecNumber evidence="4">1.13.99.1</ecNumber>
    </recommendedName>
    <alternativeName>
        <fullName evidence="10">Myo-inositol oxygenase</fullName>
    </alternativeName>
</protein>
<feature type="binding site" evidence="12">
    <location>
        <begin position="180"/>
        <end position="181"/>
    </location>
    <ligand>
        <name>substrate</name>
    </ligand>
</feature>
<evidence type="ECO:0000256" key="4">
    <source>
        <dbReference type="ARBA" id="ARBA00011919"/>
    </source>
</evidence>
<keyword evidence="8" id="KW-0560">Oxidoreductase</keyword>
<feature type="binding site" evidence="13">
    <location>
        <position position="156"/>
    </location>
    <ligand>
        <name>Fe cation</name>
        <dbReference type="ChEBI" id="CHEBI:24875"/>
        <label>1</label>
    </ligand>
</feature>
<keyword evidence="9 13" id="KW-0408">Iron</keyword>
<feature type="non-terminal residue" evidence="15">
    <location>
        <position position="587"/>
    </location>
</feature>
<reference evidence="15" key="1">
    <citation type="submission" date="2021-02" db="EMBL/GenBank/DDBJ databases">
        <authorList>
            <person name="Dougan E. K."/>
            <person name="Rhodes N."/>
            <person name="Thang M."/>
            <person name="Chan C."/>
        </authorList>
    </citation>
    <scope>NUCLEOTIDE SEQUENCE</scope>
</reference>
<name>A0A813DTM9_POLGL</name>
<evidence type="ECO:0000256" key="3">
    <source>
        <dbReference type="ARBA" id="ARBA00005286"/>
    </source>
</evidence>
<feature type="binding site" evidence="13">
    <location>
        <position position="233"/>
    </location>
    <ligand>
        <name>Fe cation</name>
        <dbReference type="ChEBI" id="CHEBI:24875"/>
        <label>1</label>
    </ligand>
</feature>
<evidence type="ECO:0000256" key="1">
    <source>
        <dbReference type="ARBA" id="ARBA00004496"/>
    </source>
</evidence>
<feature type="binding site" evidence="13">
    <location>
        <position position="292"/>
    </location>
    <ligand>
        <name>Fe cation</name>
        <dbReference type="ChEBI" id="CHEBI:24875"/>
        <label>1</label>
    </ligand>
</feature>
<evidence type="ECO:0000256" key="8">
    <source>
        <dbReference type="ARBA" id="ARBA00023002"/>
    </source>
</evidence>
<evidence type="ECO:0000256" key="14">
    <source>
        <dbReference type="SAM" id="MobiDB-lite"/>
    </source>
</evidence>
<feature type="binding site" evidence="12">
    <location>
        <begin position="259"/>
        <end position="260"/>
    </location>
    <ligand>
        <name>substrate</name>
    </ligand>
</feature>
<feature type="region of interest" description="Disordered" evidence="14">
    <location>
        <begin position="23"/>
        <end position="45"/>
    </location>
</feature>
<comment type="subcellular location">
    <subcellularLocation>
        <location evidence="1">Cytoplasm</location>
    </subcellularLocation>
</comment>
<dbReference type="Proteomes" id="UP000654075">
    <property type="component" value="Unassembled WGS sequence"/>
</dbReference>
<feature type="compositionally biased region" description="Acidic residues" evidence="14">
    <location>
        <begin position="32"/>
        <end position="42"/>
    </location>
</feature>
<feature type="binding site" evidence="13">
    <location>
        <position position="259"/>
    </location>
    <ligand>
        <name>Fe cation</name>
        <dbReference type="ChEBI" id="CHEBI:24875"/>
        <label>1</label>
    </ligand>
</feature>
<keyword evidence="6" id="KW-0963">Cytoplasm</keyword>
<dbReference type="AlphaFoldDB" id="A0A813DTM9"/>
<feature type="binding site" evidence="13">
    <location>
        <position position="157"/>
    </location>
    <ligand>
        <name>Fe cation</name>
        <dbReference type="ChEBI" id="CHEBI:24875"/>
        <label>1</label>
    </ligand>
</feature>
<comment type="pathway">
    <text evidence="2">Polyol metabolism; myo-inositol degradation into D-glucuronate; D-glucuronate from myo-inositol: step 1/1.</text>
</comment>
<evidence type="ECO:0000256" key="12">
    <source>
        <dbReference type="PIRSR" id="PIRSR607828-1"/>
    </source>
</evidence>
<comment type="similarity">
    <text evidence="3">Belongs to the myo-inositol oxygenase family.</text>
</comment>
<comment type="cofactor">
    <cofactor evidence="13">
        <name>Fe cation</name>
        <dbReference type="ChEBI" id="CHEBI:24875"/>
    </cofactor>
    <text evidence="13">Binds 2 iron ions per subunit.</text>
</comment>
<evidence type="ECO:0000256" key="9">
    <source>
        <dbReference type="ARBA" id="ARBA00023004"/>
    </source>
</evidence>
<dbReference type="UniPathway" id="UPA00111">
    <property type="reaction ID" value="UER00527"/>
</dbReference>
<dbReference type="GO" id="GO:0019310">
    <property type="term" value="P:inositol catabolic process"/>
    <property type="evidence" value="ECO:0007669"/>
    <property type="project" value="InterPro"/>
</dbReference>
<accession>A0A813DTM9</accession>
<gene>
    <name evidence="15" type="ORF">PGLA1383_LOCUS10700</name>
</gene>
<dbReference type="PANTHER" id="PTHR12588">
    <property type="entry name" value="MYOINOSITOL OXYGENASE"/>
    <property type="match status" value="1"/>
</dbReference>
<dbReference type="GO" id="GO:0050113">
    <property type="term" value="F:inositol oxygenase activity"/>
    <property type="evidence" value="ECO:0007669"/>
    <property type="project" value="UniProtKB-EC"/>
</dbReference>
<dbReference type="InterPro" id="IPR007828">
    <property type="entry name" value="Inositol_oxygenase"/>
</dbReference>
<evidence type="ECO:0000313" key="15">
    <source>
        <dbReference type="EMBL" id="CAE8592041.1"/>
    </source>
</evidence>
<dbReference type="OrthoDB" id="5151075at2759"/>
<comment type="caution">
    <text evidence="15">The sequence shown here is derived from an EMBL/GenBank/DDBJ whole genome shotgun (WGS) entry which is preliminary data.</text>
</comment>
<keyword evidence="7 13" id="KW-0479">Metal-binding</keyword>
<evidence type="ECO:0000256" key="5">
    <source>
        <dbReference type="ARBA" id="ARBA00019269"/>
    </source>
</evidence>